<feature type="compositionally biased region" description="Low complexity" evidence="1">
    <location>
        <begin position="519"/>
        <end position="534"/>
    </location>
</feature>
<feature type="region of interest" description="Disordered" evidence="1">
    <location>
        <begin position="161"/>
        <end position="201"/>
    </location>
</feature>
<name>K5WZU4_AGABU</name>
<dbReference type="OrthoDB" id="2154985at2759"/>
<dbReference type="PANTHER" id="PTHR31859:SF1">
    <property type="entry name" value="TETRATRICOPEPTIDE REPEAT PROTEIN 39C"/>
    <property type="match status" value="1"/>
</dbReference>
<dbReference type="HOGENOM" id="CLU_023297_0_0_1"/>
<dbReference type="GeneID" id="18822677"/>
<dbReference type="RefSeq" id="XP_007333283.1">
    <property type="nucleotide sequence ID" value="XM_007333221.1"/>
</dbReference>
<dbReference type="InterPro" id="IPR019412">
    <property type="entry name" value="IML2/TPR_39"/>
</dbReference>
<keyword evidence="3" id="KW-1185">Reference proteome</keyword>
<dbReference type="EMBL" id="JH971405">
    <property type="protein sequence ID" value="EKM76122.1"/>
    <property type="molecule type" value="Genomic_DNA"/>
</dbReference>
<dbReference type="Gene3D" id="1.25.40.10">
    <property type="entry name" value="Tetratricopeptide repeat domain"/>
    <property type="match status" value="1"/>
</dbReference>
<dbReference type="eggNOG" id="KOG3783">
    <property type="taxonomic scope" value="Eukaryota"/>
</dbReference>
<evidence type="ECO:0000256" key="1">
    <source>
        <dbReference type="SAM" id="MobiDB-lite"/>
    </source>
</evidence>
<evidence type="ECO:0000313" key="2">
    <source>
        <dbReference type="EMBL" id="EKM76122.1"/>
    </source>
</evidence>
<dbReference type="Pfam" id="PF10300">
    <property type="entry name" value="Iml2-TPR_39"/>
    <property type="match status" value="1"/>
</dbReference>
<dbReference type="InterPro" id="IPR011990">
    <property type="entry name" value="TPR-like_helical_dom_sf"/>
</dbReference>
<dbReference type="Proteomes" id="UP000008493">
    <property type="component" value="Unassembled WGS sequence"/>
</dbReference>
<dbReference type="GO" id="GO:0005634">
    <property type="term" value="C:nucleus"/>
    <property type="evidence" value="ECO:0007669"/>
    <property type="project" value="TreeGrafter"/>
</dbReference>
<protein>
    <recommendedName>
        <fullName evidence="4">Mitochondrial outer membrane protein IML2</fullName>
    </recommendedName>
</protein>
<accession>K5WZU4</accession>
<organism evidence="2 3">
    <name type="scientific">Agaricus bisporus var. burnettii (strain JB137-S8 / ATCC MYA-4627 / FGSC 10392)</name>
    <name type="common">White button mushroom</name>
    <dbReference type="NCBI Taxonomy" id="597362"/>
    <lineage>
        <taxon>Eukaryota</taxon>
        <taxon>Fungi</taxon>
        <taxon>Dikarya</taxon>
        <taxon>Basidiomycota</taxon>
        <taxon>Agaricomycotina</taxon>
        <taxon>Agaricomycetes</taxon>
        <taxon>Agaricomycetidae</taxon>
        <taxon>Agaricales</taxon>
        <taxon>Agaricineae</taxon>
        <taxon>Agaricaceae</taxon>
        <taxon>Agaricus</taxon>
    </lineage>
</organism>
<gene>
    <name evidence="2" type="ORF">AGABI1DRAFT_109036</name>
</gene>
<evidence type="ECO:0008006" key="4">
    <source>
        <dbReference type="Google" id="ProtNLM"/>
    </source>
</evidence>
<proteinExistence type="predicted"/>
<dbReference type="PANTHER" id="PTHR31859">
    <property type="entry name" value="TETRATRICOPEPTIDE REPEAT PROTEIN 39 FAMILY MEMBER"/>
    <property type="match status" value="1"/>
</dbReference>
<dbReference type="AlphaFoldDB" id="K5WZU4"/>
<dbReference type="SUPFAM" id="SSF48452">
    <property type="entry name" value="TPR-like"/>
    <property type="match status" value="1"/>
</dbReference>
<dbReference type="GO" id="GO:0005829">
    <property type="term" value="C:cytosol"/>
    <property type="evidence" value="ECO:0007669"/>
    <property type="project" value="TreeGrafter"/>
</dbReference>
<dbReference type="GO" id="GO:0005741">
    <property type="term" value="C:mitochondrial outer membrane"/>
    <property type="evidence" value="ECO:0007669"/>
    <property type="project" value="TreeGrafter"/>
</dbReference>
<reference evidence="3" key="1">
    <citation type="journal article" date="2012" name="Proc. Natl. Acad. Sci. U.S.A.">
        <title>Genome sequence of the button mushroom Agaricus bisporus reveals mechanisms governing adaptation to a humic-rich ecological niche.</title>
        <authorList>
            <person name="Morin E."/>
            <person name="Kohler A."/>
            <person name="Baker A.R."/>
            <person name="Foulongne-Oriol M."/>
            <person name="Lombard V."/>
            <person name="Nagy L.G."/>
            <person name="Ohm R.A."/>
            <person name="Patyshakuliyeva A."/>
            <person name="Brun A."/>
            <person name="Aerts A.L."/>
            <person name="Bailey A.M."/>
            <person name="Billette C."/>
            <person name="Coutinho P.M."/>
            <person name="Deakin G."/>
            <person name="Doddapaneni H."/>
            <person name="Floudas D."/>
            <person name="Grimwood J."/>
            <person name="Hilden K."/>
            <person name="Kuees U."/>
            <person name="LaButti K.M."/>
            <person name="Lapidus A."/>
            <person name="Lindquist E.A."/>
            <person name="Lucas S.M."/>
            <person name="Murat C."/>
            <person name="Riley R.W."/>
            <person name="Salamov A.A."/>
            <person name="Schmutz J."/>
            <person name="Subramanian V."/>
            <person name="Woesten H.A.B."/>
            <person name="Xu J."/>
            <person name="Eastwood D.C."/>
            <person name="Foster G.D."/>
            <person name="Sonnenberg A.S."/>
            <person name="Cullen D."/>
            <person name="de Vries R.P."/>
            <person name="Lundell T."/>
            <person name="Hibbett D.S."/>
            <person name="Henrissat B."/>
            <person name="Burton K.S."/>
            <person name="Kerrigan R.W."/>
            <person name="Challen M.P."/>
            <person name="Grigoriev I.V."/>
            <person name="Martin F."/>
        </authorList>
    </citation>
    <scope>NUCLEOTIDE SEQUENCE [LARGE SCALE GENOMIC DNA]</scope>
    <source>
        <strain evidence="3">JB137-S8 / ATCC MYA-4627 / FGSC 10392</strain>
    </source>
</reference>
<dbReference type="OMA" id="AFHSDIY"/>
<feature type="compositionally biased region" description="Low complexity" evidence="1">
    <location>
        <begin position="161"/>
        <end position="191"/>
    </location>
</feature>
<dbReference type="InParanoid" id="K5WZU4"/>
<dbReference type="KEGG" id="abp:AGABI1DRAFT109036"/>
<evidence type="ECO:0000313" key="3">
    <source>
        <dbReference type="Proteomes" id="UP000008493"/>
    </source>
</evidence>
<sequence>MDLDRELATLSDASNAFGRLFEDDMDGGRALFDGKDDPFHLIGLGTAAFLEAALGLEAHVIEEANRALGLAEAGTRKFTKQTQVAGNHRFQPGIEWEIINAHAVILLGLVHALSESYVGYLQCLYALNSAHSKFTKLFKSVFPNGLDPYLSPSSAISDAASHGSTTTSLTGSSSSSVSNSSFSSPASSVTTLPRSTSSEPKKRGFLIGRFTSTSSPALTEVHPPDPSKPDNPIDDLIIAGTAFGYGLFNLAFSLLPKRVQSVVGLFGFKADRKLGLNALTVSAARNDTHSVFAGLVLMTYYGVVLLLSGFHANESDTLKEYQSLVDRVYDRYPNGALWILNKAKLLRMSNDPEAAINVLEKGLKPERQIRYDQGDSLLVFELAWTLLGQRRYEEAAKSFLRITELNTWSHATYYFVAAGCYWSLGNYEESQRLFDAIPGLLEKKIGGKDLPTEVFIKKKIAFYQSKQKRLGKKEANFVEAITFNPAEELGAFWNNYARISDTIAHLHINEWYSTLPPHKISSPHSSPSENPSPSKSKDLAVLDTPDEFALRSLLLGIIHRTIKDYSTSRAYLLDAHSYQNQITNSTWIGSVSMFELAVLDLKEVEAVEMQGNEMGQALRDKWQSAIKSAGQHVDKAMALVTNSTDLSSRLDMRVSILRDEIGSKKAALGIV</sequence>
<feature type="region of interest" description="Disordered" evidence="1">
    <location>
        <begin position="519"/>
        <end position="538"/>
    </location>
</feature>